<evidence type="ECO:0000256" key="1">
    <source>
        <dbReference type="ARBA" id="ARBA00022679"/>
    </source>
</evidence>
<organism evidence="4">
    <name type="scientific">Pedobacter sp. KACC 23697</name>
    <dbReference type="NCBI Taxonomy" id="3149230"/>
    <lineage>
        <taxon>Bacteria</taxon>
        <taxon>Pseudomonadati</taxon>
        <taxon>Bacteroidota</taxon>
        <taxon>Sphingobacteriia</taxon>
        <taxon>Sphingobacteriales</taxon>
        <taxon>Sphingobacteriaceae</taxon>
        <taxon>Pedobacter</taxon>
    </lineage>
</organism>
<dbReference type="RefSeq" id="WP_406825658.1">
    <property type="nucleotide sequence ID" value="NZ_CP157485.1"/>
</dbReference>
<reference evidence="4" key="1">
    <citation type="submission" date="2024-05" db="EMBL/GenBank/DDBJ databases">
        <authorList>
            <person name="Kim S."/>
            <person name="Heo J."/>
            <person name="Choi H."/>
            <person name="Choi Y."/>
            <person name="Kwon S.-W."/>
            <person name="Kim Y."/>
        </authorList>
    </citation>
    <scope>NUCLEOTIDE SEQUENCE</scope>
    <source>
        <strain evidence="4">KACC 23697</strain>
    </source>
</reference>
<dbReference type="NCBIfam" id="NF046085">
    <property type="entry name" value="XrtY_assoc_Gly1"/>
    <property type="match status" value="1"/>
</dbReference>
<dbReference type="GO" id="GO:0016757">
    <property type="term" value="F:glycosyltransferase activity"/>
    <property type="evidence" value="ECO:0007669"/>
    <property type="project" value="UniProtKB-KW"/>
</dbReference>
<dbReference type="AlphaFoldDB" id="A0AAU7K6E8"/>
<evidence type="ECO:0000313" key="4">
    <source>
        <dbReference type="EMBL" id="XBO48272.1"/>
    </source>
</evidence>
<dbReference type="PANTHER" id="PTHR46401">
    <property type="entry name" value="GLYCOSYLTRANSFERASE WBBK-RELATED"/>
    <property type="match status" value="1"/>
</dbReference>
<evidence type="ECO:0000259" key="2">
    <source>
        <dbReference type="Pfam" id="PF00534"/>
    </source>
</evidence>
<feature type="domain" description="Glycosyltransferase subfamily 4-like N-terminal" evidence="3">
    <location>
        <begin position="44"/>
        <end position="211"/>
    </location>
</feature>
<proteinExistence type="predicted"/>
<sequence>MKVIHITASYKPAYIYGGPIQSVGKLCEALVGLALSGEGLGVNDVQVFTTTANGTKELDVKIGIPVLIDGVSVTYFKRQTKDHSHFSPGLLSELRKKILRYPQDDSNNKVYKRQTPNAKLIIHIHAWWNLVSVLSCLVAKWYGVPVILSPRGMLTSYTLGNRNSLSKTIIHILLGKQLLKYCHIHATSEQEKKDILKIITPKSITVIPNLVSFQFPVSSTHTSNSDTLRLLFLSRIEEKKGLELLFEALAIVNIPWKLTIAGTGKVEYVQNLKLKAEKLRIHQQISWIGQVTNEDKFNLLARHDLTALTSYNENFANVVVESLSVGTPVIISKFVGLADYVADKNLGWITGLNTEDIKSGILSAYQDIKKRKEIRSTAPFLVNTDFNDDTLAKQYIEYYKKILATQWPLT</sequence>
<dbReference type="Pfam" id="PF00534">
    <property type="entry name" value="Glycos_transf_1"/>
    <property type="match status" value="1"/>
</dbReference>
<keyword evidence="4" id="KW-0328">Glycosyltransferase</keyword>
<dbReference type="Pfam" id="PF13439">
    <property type="entry name" value="Glyco_transf_4"/>
    <property type="match status" value="1"/>
</dbReference>
<accession>A0AAU7K6E8</accession>
<dbReference type="SUPFAM" id="SSF53756">
    <property type="entry name" value="UDP-Glycosyltransferase/glycogen phosphorylase"/>
    <property type="match status" value="1"/>
</dbReference>
<keyword evidence="1 4" id="KW-0808">Transferase</keyword>
<evidence type="ECO:0000259" key="3">
    <source>
        <dbReference type="Pfam" id="PF13439"/>
    </source>
</evidence>
<dbReference type="PANTHER" id="PTHR46401:SF2">
    <property type="entry name" value="GLYCOSYLTRANSFERASE WBBK-RELATED"/>
    <property type="match status" value="1"/>
</dbReference>
<gene>
    <name evidence="4" type="ORF">ABEG20_01490</name>
</gene>
<feature type="domain" description="Glycosyl transferase family 1" evidence="2">
    <location>
        <begin position="222"/>
        <end position="378"/>
    </location>
</feature>
<dbReference type="InterPro" id="IPR028098">
    <property type="entry name" value="Glyco_trans_4-like_N"/>
</dbReference>
<name>A0AAU7K6E8_9SPHI</name>
<dbReference type="InterPro" id="IPR001296">
    <property type="entry name" value="Glyco_trans_1"/>
</dbReference>
<dbReference type="Gene3D" id="3.40.50.2000">
    <property type="entry name" value="Glycogen Phosphorylase B"/>
    <property type="match status" value="2"/>
</dbReference>
<dbReference type="EMBL" id="CP157485">
    <property type="protein sequence ID" value="XBO48272.1"/>
    <property type="molecule type" value="Genomic_DNA"/>
</dbReference>
<protein>
    <submittedName>
        <fullName evidence="4">Glycosyltransferase</fullName>
        <ecNumber evidence="4">2.4.-.-</ecNumber>
    </submittedName>
</protein>
<dbReference type="EC" id="2.4.-.-" evidence="4"/>